<dbReference type="PANTHER" id="PTHR33156:SF39">
    <property type="entry name" value="PROTEIN NONRESPONDING TO OXYLIPINS 2, MITOCHONDRIAL"/>
    <property type="match status" value="1"/>
</dbReference>
<name>A0A7J7LPB7_9MAGN</name>
<gene>
    <name evidence="1" type="ORF">GIB67_024615</name>
</gene>
<dbReference type="AlphaFoldDB" id="A0A7J7LPB7"/>
<keyword evidence="2" id="KW-1185">Reference proteome</keyword>
<sequence length="105" mass="11768">MPSFTYLKSTINKPTFSKVKPFFSTQLPRSLLRLSRVPCELGCLQSLMPLHSAVSSVRLTSCLGARNVRSLSQGMLCRANPGVKLSPIFFCFMCKQLYSLPIKCY</sequence>
<comment type="caution">
    <text evidence="1">The sequence shown here is derived from an EMBL/GenBank/DDBJ whole genome shotgun (WGS) entry which is preliminary data.</text>
</comment>
<organism evidence="1 2">
    <name type="scientific">Kingdonia uniflora</name>
    <dbReference type="NCBI Taxonomy" id="39325"/>
    <lineage>
        <taxon>Eukaryota</taxon>
        <taxon>Viridiplantae</taxon>
        <taxon>Streptophyta</taxon>
        <taxon>Embryophyta</taxon>
        <taxon>Tracheophyta</taxon>
        <taxon>Spermatophyta</taxon>
        <taxon>Magnoliopsida</taxon>
        <taxon>Ranunculales</taxon>
        <taxon>Circaeasteraceae</taxon>
        <taxon>Kingdonia</taxon>
    </lineage>
</organism>
<dbReference type="InterPro" id="IPR043459">
    <property type="entry name" value="NFD6/NOXY2-like"/>
</dbReference>
<dbReference type="PANTHER" id="PTHR33156">
    <property type="entry name" value="OS02G0230000 PROTEIN"/>
    <property type="match status" value="1"/>
</dbReference>
<protein>
    <submittedName>
        <fullName evidence="1">Uncharacterized protein</fullName>
    </submittedName>
</protein>
<dbReference type="Proteomes" id="UP000541444">
    <property type="component" value="Unassembled WGS sequence"/>
</dbReference>
<evidence type="ECO:0000313" key="2">
    <source>
        <dbReference type="Proteomes" id="UP000541444"/>
    </source>
</evidence>
<proteinExistence type="predicted"/>
<evidence type="ECO:0000313" key="1">
    <source>
        <dbReference type="EMBL" id="KAF6144388.1"/>
    </source>
</evidence>
<accession>A0A7J7LPB7</accession>
<reference evidence="1 2" key="1">
    <citation type="journal article" date="2020" name="IScience">
        <title>Genome Sequencing of the Endangered Kingdonia uniflora (Circaeasteraceae, Ranunculales) Reveals Potential Mechanisms of Evolutionary Specialization.</title>
        <authorList>
            <person name="Sun Y."/>
            <person name="Deng T."/>
            <person name="Zhang A."/>
            <person name="Moore M.J."/>
            <person name="Landis J.B."/>
            <person name="Lin N."/>
            <person name="Zhang H."/>
            <person name="Zhang X."/>
            <person name="Huang J."/>
            <person name="Zhang X."/>
            <person name="Sun H."/>
            <person name="Wang H."/>
        </authorList>
    </citation>
    <scope>NUCLEOTIDE SEQUENCE [LARGE SCALE GENOMIC DNA]</scope>
    <source>
        <strain evidence="1">TB1705</strain>
        <tissue evidence="1">Leaf</tissue>
    </source>
</reference>
<dbReference type="EMBL" id="JACGCM010002131">
    <property type="protein sequence ID" value="KAF6144388.1"/>
    <property type="molecule type" value="Genomic_DNA"/>
</dbReference>
<dbReference type="OrthoDB" id="1937908at2759"/>